<comment type="similarity">
    <text evidence="1">Belongs to the short-chain dehydrogenases/reductases (SDR) family.</text>
</comment>
<dbReference type="RefSeq" id="WP_062943363.1">
    <property type="nucleotide sequence ID" value="NZ_CP171844.1"/>
</dbReference>
<evidence type="ECO:0000313" key="3">
    <source>
        <dbReference type="EMBL" id="KZA99060.1"/>
    </source>
</evidence>
<dbReference type="PRINTS" id="PR00081">
    <property type="entry name" value="GDHRDH"/>
</dbReference>
<dbReference type="Pfam" id="PF13561">
    <property type="entry name" value="adh_short_C2"/>
    <property type="match status" value="1"/>
</dbReference>
<dbReference type="PANTHER" id="PTHR43639">
    <property type="entry name" value="OXIDOREDUCTASE, SHORT-CHAIN DEHYDROGENASE/REDUCTASE FAMILY (AFU_ORTHOLOGUE AFUA_5G02870)"/>
    <property type="match status" value="1"/>
</dbReference>
<dbReference type="Gene3D" id="3.40.50.720">
    <property type="entry name" value="NAD(P)-binding Rossmann-like Domain"/>
    <property type="match status" value="1"/>
</dbReference>
<accession>A0A154IEP7</accession>
<dbReference type="AlphaFoldDB" id="A0A154IEP7"/>
<reference evidence="3" key="1">
    <citation type="submission" date="2016-03" db="EMBL/GenBank/DDBJ databases">
        <title>Microsymbionts genomes from the relict species Vavilovia formosa.</title>
        <authorList>
            <person name="Chirak E."/>
            <person name="Kimeklis A."/>
            <person name="Kopat V."/>
            <person name="Andronov E."/>
        </authorList>
    </citation>
    <scope>NUCLEOTIDE SEQUENCE [LARGE SCALE GENOMIC DNA]</scope>
    <source>
        <strain evidence="3">Vaf12</strain>
    </source>
</reference>
<dbReference type="PRINTS" id="PR00080">
    <property type="entry name" value="SDRFAMILY"/>
</dbReference>
<evidence type="ECO:0000256" key="1">
    <source>
        <dbReference type="ARBA" id="ARBA00006484"/>
    </source>
</evidence>
<keyword evidence="2" id="KW-0560">Oxidoreductase</keyword>
<dbReference type="GO" id="GO:0016491">
    <property type="term" value="F:oxidoreductase activity"/>
    <property type="evidence" value="ECO:0007669"/>
    <property type="project" value="UniProtKB-KW"/>
</dbReference>
<dbReference type="FunFam" id="3.40.50.720:FF:000084">
    <property type="entry name" value="Short-chain dehydrogenase reductase"/>
    <property type="match status" value="1"/>
</dbReference>
<comment type="caution">
    <text evidence="3">The sequence shown here is derived from an EMBL/GenBank/DDBJ whole genome shotgun (WGS) entry which is preliminary data.</text>
</comment>
<dbReference type="InterPro" id="IPR036291">
    <property type="entry name" value="NAD(P)-bd_dom_sf"/>
</dbReference>
<gene>
    <name evidence="3" type="ORF">A4A59_24840</name>
</gene>
<dbReference type="PANTHER" id="PTHR43639:SF1">
    <property type="entry name" value="SHORT-CHAIN DEHYDROGENASE_REDUCTASE FAMILY PROTEIN"/>
    <property type="match status" value="1"/>
</dbReference>
<name>A0A154IEP7_RHILE</name>
<dbReference type="InterPro" id="IPR002347">
    <property type="entry name" value="SDR_fam"/>
</dbReference>
<dbReference type="SUPFAM" id="SSF51735">
    <property type="entry name" value="NAD(P)-binding Rossmann-fold domains"/>
    <property type="match status" value="1"/>
</dbReference>
<organism evidence="3">
    <name type="scientific">Rhizobium leguminosarum</name>
    <dbReference type="NCBI Taxonomy" id="384"/>
    <lineage>
        <taxon>Bacteria</taxon>
        <taxon>Pseudomonadati</taxon>
        <taxon>Pseudomonadota</taxon>
        <taxon>Alphaproteobacteria</taxon>
        <taxon>Hyphomicrobiales</taxon>
        <taxon>Rhizobiaceae</taxon>
        <taxon>Rhizobium/Agrobacterium group</taxon>
        <taxon>Rhizobium</taxon>
    </lineage>
</organism>
<dbReference type="CDD" id="cd05233">
    <property type="entry name" value="SDR_c"/>
    <property type="match status" value="1"/>
</dbReference>
<protein>
    <submittedName>
        <fullName evidence="3">3-oxoacyl-ACP reductase</fullName>
    </submittedName>
</protein>
<evidence type="ECO:0000256" key="2">
    <source>
        <dbReference type="ARBA" id="ARBA00023002"/>
    </source>
</evidence>
<proteinExistence type="inferred from homology"/>
<dbReference type="EMBL" id="LVYU01000108">
    <property type="protein sequence ID" value="KZA99060.1"/>
    <property type="molecule type" value="Genomic_DNA"/>
</dbReference>
<sequence length="241" mass="25460">MTTRKTVIVTGASQGIGAGLVNAFIQRGYNVVATSRQVSASEAFQASDRLALVDGDIGDAETAALVARTAIDRFGSIDALVNNAGIFLAKPFVEFTMADFEKLSSTNLEGFIHLTQQVVRQMLAQKTGGSVVSITTPLTDHPIAGFSASVSMMTKGGINAISKNLAMEYANEAIRFNIVAPGVVDTPLHKDNPKDFLRTLSPMAGISNVQEIADAVVFLTEAPRVTGEVLHVDGGAHLGKW</sequence>